<name>A0A3B7MHF1_9BACT</name>
<dbReference type="EMBL" id="CP032157">
    <property type="protein sequence ID" value="AXY73834.1"/>
    <property type="molecule type" value="Genomic_DNA"/>
</dbReference>
<sequence>MNNEARTCPTCGKTIKGRADKRFCDDYCRNNYNNQLNSDSVNYVRNVNNILRRNRRILEETMEGVERATARSKAELAKKGYRFDFFTSIFTNKEKETYYYCYEYGFKEIAHDKCIIVRNKTQKLEAAGGKG</sequence>
<gene>
    <name evidence="1" type="ORF">D3H65_07505</name>
</gene>
<dbReference type="RefSeq" id="WP_119049669.1">
    <property type="nucleotide sequence ID" value="NZ_CP032157.1"/>
</dbReference>
<reference evidence="1 2" key="1">
    <citation type="submission" date="2018-09" db="EMBL/GenBank/DDBJ databases">
        <title>Genome sequencing of strain 6GH32-13.</title>
        <authorList>
            <person name="Weon H.-Y."/>
            <person name="Heo J."/>
            <person name="Kwon S.-W."/>
        </authorList>
    </citation>
    <scope>NUCLEOTIDE SEQUENCE [LARGE SCALE GENOMIC DNA]</scope>
    <source>
        <strain evidence="1 2">5GH32-13</strain>
    </source>
</reference>
<evidence type="ECO:0000313" key="1">
    <source>
        <dbReference type="EMBL" id="AXY73834.1"/>
    </source>
</evidence>
<organism evidence="1 2">
    <name type="scientific">Paraflavitalea soli</name>
    <dbReference type="NCBI Taxonomy" id="2315862"/>
    <lineage>
        <taxon>Bacteria</taxon>
        <taxon>Pseudomonadati</taxon>
        <taxon>Bacteroidota</taxon>
        <taxon>Chitinophagia</taxon>
        <taxon>Chitinophagales</taxon>
        <taxon>Chitinophagaceae</taxon>
        <taxon>Paraflavitalea</taxon>
    </lineage>
</organism>
<dbReference type="AlphaFoldDB" id="A0A3B7MHF1"/>
<protein>
    <recommendedName>
        <fullName evidence="3">DUF2116 family Zn-ribbon domain-containing protein</fullName>
    </recommendedName>
</protein>
<evidence type="ECO:0008006" key="3">
    <source>
        <dbReference type="Google" id="ProtNLM"/>
    </source>
</evidence>
<accession>A0A3B7MHF1</accession>
<proteinExistence type="predicted"/>
<dbReference type="Proteomes" id="UP000263900">
    <property type="component" value="Chromosome"/>
</dbReference>
<dbReference type="OrthoDB" id="5187906at2"/>
<evidence type="ECO:0000313" key="2">
    <source>
        <dbReference type="Proteomes" id="UP000263900"/>
    </source>
</evidence>
<dbReference type="KEGG" id="pseg:D3H65_07505"/>
<keyword evidence="2" id="KW-1185">Reference proteome</keyword>